<dbReference type="PIRSF" id="PIRSF016305">
    <property type="entry name" value="LCM_mtfrase"/>
    <property type="match status" value="1"/>
</dbReference>
<dbReference type="GO" id="GO:0018423">
    <property type="term" value="F:protein C-terminal leucine carboxyl O-methyltransferase activity"/>
    <property type="evidence" value="ECO:0007669"/>
    <property type="project" value="UniProtKB-EC"/>
</dbReference>
<accession>A0A5C3KSA9</accession>
<proteinExistence type="inferred from homology"/>
<feature type="binding site" evidence="9">
    <location>
        <position position="199"/>
    </location>
    <ligand>
        <name>S-adenosyl-L-methionine</name>
        <dbReference type="ChEBI" id="CHEBI:59789"/>
    </ligand>
</feature>
<evidence type="ECO:0000256" key="7">
    <source>
        <dbReference type="ARBA" id="ARBA00022691"/>
    </source>
</evidence>
<dbReference type="EMBL" id="ML210224">
    <property type="protein sequence ID" value="TFK23147.1"/>
    <property type="molecule type" value="Genomic_DNA"/>
</dbReference>
<protein>
    <recommendedName>
        <fullName evidence="4 8">Leucine carboxyl methyltransferase 1</fullName>
        <ecNumber evidence="3 8">2.1.1.233</ecNumber>
    </recommendedName>
</protein>
<evidence type="ECO:0000256" key="5">
    <source>
        <dbReference type="ARBA" id="ARBA00022603"/>
    </source>
</evidence>
<comment type="similarity">
    <text evidence="2 8">Belongs to the methyltransferase superfamily. LCMT family.</text>
</comment>
<keyword evidence="7 8" id="KW-0949">S-adenosyl-L-methionine</keyword>
<reference evidence="10 11" key="1">
    <citation type="journal article" date="2019" name="Nat. Ecol. Evol.">
        <title>Megaphylogeny resolves global patterns of mushroom evolution.</title>
        <authorList>
            <person name="Varga T."/>
            <person name="Krizsan K."/>
            <person name="Foldi C."/>
            <person name="Dima B."/>
            <person name="Sanchez-Garcia M."/>
            <person name="Sanchez-Ramirez S."/>
            <person name="Szollosi G.J."/>
            <person name="Szarkandi J.G."/>
            <person name="Papp V."/>
            <person name="Albert L."/>
            <person name="Andreopoulos W."/>
            <person name="Angelini C."/>
            <person name="Antonin V."/>
            <person name="Barry K.W."/>
            <person name="Bougher N.L."/>
            <person name="Buchanan P."/>
            <person name="Buyck B."/>
            <person name="Bense V."/>
            <person name="Catcheside P."/>
            <person name="Chovatia M."/>
            <person name="Cooper J."/>
            <person name="Damon W."/>
            <person name="Desjardin D."/>
            <person name="Finy P."/>
            <person name="Geml J."/>
            <person name="Haridas S."/>
            <person name="Hughes K."/>
            <person name="Justo A."/>
            <person name="Karasinski D."/>
            <person name="Kautmanova I."/>
            <person name="Kiss B."/>
            <person name="Kocsube S."/>
            <person name="Kotiranta H."/>
            <person name="LaButti K.M."/>
            <person name="Lechner B.E."/>
            <person name="Liimatainen K."/>
            <person name="Lipzen A."/>
            <person name="Lukacs Z."/>
            <person name="Mihaltcheva S."/>
            <person name="Morgado L.N."/>
            <person name="Niskanen T."/>
            <person name="Noordeloos M.E."/>
            <person name="Ohm R.A."/>
            <person name="Ortiz-Santana B."/>
            <person name="Ovrebo C."/>
            <person name="Racz N."/>
            <person name="Riley R."/>
            <person name="Savchenko A."/>
            <person name="Shiryaev A."/>
            <person name="Soop K."/>
            <person name="Spirin V."/>
            <person name="Szebenyi C."/>
            <person name="Tomsovsky M."/>
            <person name="Tulloss R.E."/>
            <person name="Uehling J."/>
            <person name="Grigoriev I.V."/>
            <person name="Vagvolgyi C."/>
            <person name="Papp T."/>
            <person name="Martin F.M."/>
            <person name="Miettinen O."/>
            <person name="Hibbett D.S."/>
            <person name="Nagy L.G."/>
        </authorList>
    </citation>
    <scope>NUCLEOTIDE SEQUENCE [LARGE SCALE GENOMIC DNA]</scope>
    <source>
        <strain evidence="10 11">CBS 121175</strain>
    </source>
</reference>
<evidence type="ECO:0000256" key="1">
    <source>
        <dbReference type="ARBA" id="ARBA00000724"/>
    </source>
</evidence>
<dbReference type="InterPro" id="IPR007213">
    <property type="entry name" value="Ppm1/Ppm2/Tcmp"/>
</dbReference>
<dbReference type="Pfam" id="PF04072">
    <property type="entry name" value="LCM"/>
    <property type="match status" value="1"/>
</dbReference>
<name>A0A5C3KSA9_COPMA</name>
<comment type="catalytic activity">
    <reaction evidence="1 8">
        <text>[phosphatase 2A protein]-C-terminal L-leucine + S-adenosyl-L-methionine = [phosphatase 2A protein]-C-terminal L-leucine methyl ester + S-adenosyl-L-homocysteine</text>
        <dbReference type="Rhea" id="RHEA:48544"/>
        <dbReference type="Rhea" id="RHEA-COMP:12134"/>
        <dbReference type="Rhea" id="RHEA-COMP:12135"/>
        <dbReference type="ChEBI" id="CHEBI:57856"/>
        <dbReference type="ChEBI" id="CHEBI:59789"/>
        <dbReference type="ChEBI" id="CHEBI:90516"/>
        <dbReference type="ChEBI" id="CHEBI:90517"/>
        <dbReference type="EC" id="2.1.1.233"/>
    </reaction>
</comment>
<dbReference type="InterPro" id="IPR029063">
    <property type="entry name" value="SAM-dependent_MTases_sf"/>
</dbReference>
<dbReference type="SUPFAM" id="SSF53335">
    <property type="entry name" value="S-adenosyl-L-methionine-dependent methyltransferases"/>
    <property type="match status" value="1"/>
</dbReference>
<keyword evidence="6 8" id="KW-0808">Transferase</keyword>
<dbReference type="EC" id="2.1.1.233" evidence="3 8"/>
<dbReference type="Proteomes" id="UP000307440">
    <property type="component" value="Unassembled WGS sequence"/>
</dbReference>
<dbReference type="PANTHER" id="PTHR13600">
    <property type="entry name" value="LEUCINE CARBOXYL METHYLTRANSFERASE"/>
    <property type="match status" value="1"/>
</dbReference>
<feature type="binding site" evidence="9">
    <location>
        <position position="91"/>
    </location>
    <ligand>
        <name>S-adenosyl-L-methionine</name>
        <dbReference type="ChEBI" id="CHEBI:59789"/>
    </ligand>
</feature>
<evidence type="ECO:0000256" key="3">
    <source>
        <dbReference type="ARBA" id="ARBA00012834"/>
    </source>
</evidence>
<feature type="binding site" evidence="9">
    <location>
        <position position="63"/>
    </location>
    <ligand>
        <name>S-adenosyl-L-methionine</name>
        <dbReference type="ChEBI" id="CHEBI:59789"/>
    </ligand>
</feature>
<dbReference type="PANTHER" id="PTHR13600:SF21">
    <property type="entry name" value="LEUCINE CARBOXYL METHYLTRANSFERASE 1"/>
    <property type="match status" value="1"/>
</dbReference>
<evidence type="ECO:0000256" key="4">
    <source>
        <dbReference type="ARBA" id="ARBA00017497"/>
    </source>
</evidence>
<dbReference type="OrthoDB" id="203237at2759"/>
<evidence type="ECO:0000313" key="11">
    <source>
        <dbReference type="Proteomes" id="UP000307440"/>
    </source>
</evidence>
<feature type="binding site" evidence="9">
    <location>
        <begin position="162"/>
        <end position="163"/>
    </location>
    <ligand>
        <name>S-adenosyl-L-methionine</name>
        <dbReference type="ChEBI" id="CHEBI:59789"/>
    </ligand>
</feature>
<organism evidence="10 11">
    <name type="scientific">Coprinopsis marcescibilis</name>
    <name type="common">Agaric fungus</name>
    <name type="synonym">Psathyrella marcescibilis</name>
    <dbReference type="NCBI Taxonomy" id="230819"/>
    <lineage>
        <taxon>Eukaryota</taxon>
        <taxon>Fungi</taxon>
        <taxon>Dikarya</taxon>
        <taxon>Basidiomycota</taxon>
        <taxon>Agaricomycotina</taxon>
        <taxon>Agaricomycetes</taxon>
        <taxon>Agaricomycetidae</taxon>
        <taxon>Agaricales</taxon>
        <taxon>Agaricineae</taxon>
        <taxon>Psathyrellaceae</taxon>
        <taxon>Coprinopsis</taxon>
    </lineage>
</organism>
<evidence type="ECO:0000256" key="6">
    <source>
        <dbReference type="ARBA" id="ARBA00022679"/>
    </source>
</evidence>
<comment type="function">
    <text evidence="8">Methylates the carboxyl group of the C-terminal leucine residue of protein phosphatase 2A catalytic subunits to form alpha-leucine ester residues.</text>
</comment>
<evidence type="ECO:0000313" key="10">
    <source>
        <dbReference type="EMBL" id="TFK23147.1"/>
    </source>
</evidence>
<evidence type="ECO:0000256" key="9">
    <source>
        <dbReference type="PIRSR" id="PIRSR016305-1"/>
    </source>
</evidence>
<dbReference type="AlphaFoldDB" id="A0A5C3KSA9"/>
<dbReference type="STRING" id="230819.A0A5C3KSA9"/>
<dbReference type="Gene3D" id="3.40.50.150">
    <property type="entry name" value="Vaccinia Virus protein VP39"/>
    <property type="match status" value="1"/>
</dbReference>
<sequence>MFPPQHNEDPDAPVRSTDNDAALARLSAVQKGYLQDPFVRHLVPRAHLQPPRPPLINIGTYVRTSGIDTLVDEWLHLGKQSGKKCQIVSLGAGSDTRFWRIATGAYNEELSTYIEVDFPEIVTKKAMAIRKSKDMSQVLGEAKVAGGGTALHSAKYHLLSGDLRSSPSAAFGPLFTNTEHDTDGQPLLSPSLPTLILFECVLAYMSPEISSRLLEWFVNYTKPSEGGILGCVIYEMFKLNDSFGRVMLANLQTRNVALPGALPFNTLESLSERLMKVGFTAARAVTLREIRKDYTKKSELEWIAKLEFLDETEELDLVLDHYAISWGLRLESDAVPIWGHWGMKERPA</sequence>
<dbReference type="InterPro" id="IPR016651">
    <property type="entry name" value="LCMT1"/>
</dbReference>
<keyword evidence="5 8" id="KW-0489">Methyltransferase</keyword>
<dbReference type="GO" id="GO:0032259">
    <property type="term" value="P:methylation"/>
    <property type="evidence" value="ECO:0007669"/>
    <property type="project" value="UniProtKB-KW"/>
</dbReference>
<evidence type="ECO:0000256" key="2">
    <source>
        <dbReference type="ARBA" id="ARBA00010703"/>
    </source>
</evidence>
<gene>
    <name evidence="10" type="ORF">FA15DRAFT_642958</name>
</gene>
<evidence type="ECO:0000256" key="8">
    <source>
        <dbReference type="PIRNR" id="PIRNR016305"/>
    </source>
</evidence>
<keyword evidence="11" id="KW-1185">Reference proteome</keyword>